<dbReference type="EMBL" id="JARJCM010000010">
    <property type="protein sequence ID" value="KAJ7043286.1"/>
    <property type="molecule type" value="Genomic_DNA"/>
</dbReference>
<evidence type="ECO:0000313" key="1">
    <source>
        <dbReference type="EMBL" id="KAJ7043286.1"/>
    </source>
</evidence>
<dbReference type="Proteomes" id="UP001218188">
    <property type="component" value="Unassembled WGS sequence"/>
</dbReference>
<sequence length="127" mass="13728">MRRSPPTSLRLVQGPVPPRSYEGHCLLLSCIANAVCRVPRHTLPSVPRPTFAQPATVVRGPAPRQQALQNEDPVLAAKFESLPAILIPPTPTSRGSLRGPWDHSGPITAPIDMERLLSPLKPVALVQ</sequence>
<reference evidence="1" key="1">
    <citation type="submission" date="2023-03" db="EMBL/GenBank/DDBJ databases">
        <title>Massive genome expansion in bonnet fungi (Mycena s.s.) driven by repeated elements and novel gene families across ecological guilds.</title>
        <authorList>
            <consortium name="Lawrence Berkeley National Laboratory"/>
            <person name="Harder C.B."/>
            <person name="Miyauchi S."/>
            <person name="Viragh M."/>
            <person name="Kuo A."/>
            <person name="Thoen E."/>
            <person name="Andreopoulos B."/>
            <person name="Lu D."/>
            <person name="Skrede I."/>
            <person name="Drula E."/>
            <person name="Henrissat B."/>
            <person name="Morin E."/>
            <person name="Kohler A."/>
            <person name="Barry K."/>
            <person name="LaButti K."/>
            <person name="Morin E."/>
            <person name="Salamov A."/>
            <person name="Lipzen A."/>
            <person name="Mereny Z."/>
            <person name="Hegedus B."/>
            <person name="Baldrian P."/>
            <person name="Stursova M."/>
            <person name="Weitz H."/>
            <person name="Taylor A."/>
            <person name="Grigoriev I.V."/>
            <person name="Nagy L.G."/>
            <person name="Martin F."/>
            <person name="Kauserud H."/>
        </authorList>
    </citation>
    <scope>NUCLEOTIDE SEQUENCE</scope>
    <source>
        <strain evidence="1">CBHHK200</strain>
    </source>
</reference>
<accession>A0AAD6TDA7</accession>
<comment type="caution">
    <text evidence="1">The sequence shown here is derived from an EMBL/GenBank/DDBJ whole genome shotgun (WGS) entry which is preliminary data.</text>
</comment>
<dbReference type="AlphaFoldDB" id="A0AAD6TDA7"/>
<keyword evidence="2" id="KW-1185">Reference proteome</keyword>
<protein>
    <submittedName>
        <fullName evidence="1">Uncharacterized protein</fullName>
    </submittedName>
</protein>
<proteinExistence type="predicted"/>
<evidence type="ECO:0000313" key="2">
    <source>
        <dbReference type="Proteomes" id="UP001218188"/>
    </source>
</evidence>
<organism evidence="1 2">
    <name type="scientific">Mycena alexandri</name>
    <dbReference type="NCBI Taxonomy" id="1745969"/>
    <lineage>
        <taxon>Eukaryota</taxon>
        <taxon>Fungi</taxon>
        <taxon>Dikarya</taxon>
        <taxon>Basidiomycota</taxon>
        <taxon>Agaricomycotina</taxon>
        <taxon>Agaricomycetes</taxon>
        <taxon>Agaricomycetidae</taxon>
        <taxon>Agaricales</taxon>
        <taxon>Marasmiineae</taxon>
        <taxon>Mycenaceae</taxon>
        <taxon>Mycena</taxon>
    </lineage>
</organism>
<name>A0AAD6TDA7_9AGAR</name>
<gene>
    <name evidence="1" type="ORF">C8F04DRAFT_1029399</name>
</gene>